<dbReference type="PANTHER" id="PTHR48011:SF18">
    <property type="entry name" value="MITOGEN-ACTIVATED PROTEIN KINASE KINASE KINASE 19-RELATED"/>
    <property type="match status" value="1"/>
</dbReference>
<proteinExistence type="predicted"/>
<feature type="domain" description="Protein kinase" evidence="1">
    <location>
        <begin position="1"/>
        <end position="154"/>
    </location>
</feature>
<dbReference type="Proteomes" id="UP000593575">
    <property type="component" value="Unassembled WGS sequence"/>
</dbReference>
<dbReference type="SMART" id="SM00220">
    <property type="entry name" value="S_TKc"/>
    <property type="match status" value="1"/>
</dbReference>
<dbReference type="EMBL" id="JABFAE010000011">
    <property type="protein sequence ID" value="MBA0840663.1"/>
    <property type="molecule type" value="Genomic_DNA"/>
</dbReference>
<accession>A0A7J9K2N7</accession>
<dbReference type="InterPro" id="IPR011009">
    <property type="entry name" value="Kinase-like_dom_sf"/>
</dbReference>
<dbReference type="SUPFAM" id="SSF56112">
    <property type="entry name" value="Protein kinase-like (PK-like)"/>
    <property type="match status" value="1"/>
</dbReference>
<dbReference type="PROSITE" id="PS00108">
    <property type="entry name" value="PROTEIN_KINASE_ST"/>
    <property type="match status" value="1"/>
</dbReference>
<dbReference type="GO" id="GO:0007165">
    <property type="term" value="P:signal transduction"/>
    <property type="evidence" value="ECO:0007669"/>
    <property type="project" value="TreeGrafter"/>
</dbReference>
<dbReference type="InterPro" id="IPR052751">
    <property type="entry name" value="Plant_MAPKKK"/>
</dbReference>
<dbReference type="Gene3D" id="1.10.510.10">
    <property type="entry name" value="Transferase(Phosphotransferase) domain 1"/>
    <property type="match status" value="2"/>
</dbReference>
<dbReference type="AlphaFoldDB" id="A0A7J9K2N7"/>
<dbReference type="PROSITE" id="PS50011">
    <property type="entry name" value="PROTEIN_KINASE_DOM"/>
    <property type="match status" value="1"/>
</dbReference>
<evidence type="ECO:0000313" key="3">
    <source>
        <dbReference type="Proteomes" id="UP000593575"/>
    </source>
</evidence>
<evidence type="ECO:0000259" key="1">
    <source>
        <dbReference type="PROSITE" id="PS50011"/>
    </source>
</evidence>
<feature type="non-terminal residue" evidence="2">
    <location>
        <position position="1"/>
    </location>
</feature>
<gene>
    <name evidence="2" type="ORF">Goarm_003231</name>
</gene>
<comment type="caution">
    <text evidence="2">The sequence shown here is derived from an EMBL/GenBank/DDBJ whole genome shotgun (WGS) entry which is preliminary data.</text>
</comment>
<evidence type="ECO:0000313" key="2">
    <source>
        <dbReference type="EMBL" id="MBA0840663.1"/>
    </source>
</evidence>
<protein>
    <recommendedName>
        <fullName evidence="1">Protein kinase domain-containing protein</fullName>
    </recommendedName>
</protein>
<dbReference type="GO" id="GO:0004672">
    <property type="term" value="F:protein kinase activity"/>
    <property type="evidence" value="ECO:0007669"/>
    <property type="project" value="InterPro"/>
</dbReference>
<dbReference type="PANTHER" id="PTHR48011">
    <property type="entry name" value="CCR4-NOT TRANSCRIPTIONAL COMPLEX SUBUNIT CAF120-RELATED"/>
    <property type="match status" value="1"/>
</dbReference>
<dbReference type="Pfam" id="PF00069">
    <property type="entry name" value="Pkinase"/>
    <property type="match status" value="2"/>
</dbReference>
<keyword evidence="3" id="KW-1185">Reference proteome</keyword>
<sequence length="207" mass="22996">DFTVENCGKFYNLFLEYADKGSLADHLQQTGGKLMESDVKRFARSILKGLNFIHSKGFVHCDIKLQNVLLFGNGDVDIWALGCAVVEMFTGKPAWNLKPGANMADLLIKIGASDELPGIPRELSGEGKDFLVKCFSRDPNKRWTAEMLLQHPFMAGDDETVPSTSSRGCVEEIAITPRCTLDFPDWVWSESILGENSIMFSSALDRI</sequence>
<name>A0A7J9K2N7_9ROSI</name>
<dbReference type="GO" id="GO:0005524">
    <property type="term" value="F:ATP binding"/>
    <property type="evidence" value="ECO:0007669"/>
    <property type="project" value="InterPro"/>
</dbReference>
<dbReference type="InterPro" id="IPR008271">
    <property type="entry name" value="Ser/Thr_kinase_AS"/>
</dbReference>
<reference evidence="2 3" key="1">
    <citation type="journal article" date="2019" name="Genome Biol. Evol.">
        <title>Insights into the evolution of the New World diploid cottons (Gossypium, subgenus Houzingenia) based on genome sequencing.</title>
        <authorList>
            <person name="Grover C.E."/>
            <person name="Arick M.A. 2nd"/>
            <person name="Thrash A."/>
            <person name="Conover J.L."/>
            <person name="Sanders W.S."/>
            <person name="Peterson D.G."/>
            <person name="Frelichowski J.E."/>
            <person name="Scheffler J.A."/>
            <person name="Scheffler B.E."/>
            <person name="Wendel J.F."/>
        </authorList>
    </citation>
    <scope>NUCLEOTIDE SEQUENCE [LARGE SCALE GENOMIC DNA]</scope>
    <source>
        <strain evidence="2">6</strain>
        <tissue evidence="2">Leaf</tissue>
    </source>
</reference>
<dbReference type="InterPro" id="IPR000719">
    <property type="entry name" value="Prot_kinase_dom"/>
</dbReference>
<feature type="non-terminal residue" evidence="2">
    <location>
        <position position="207"/>
    </location>
</feature>
<organism evidence="2 3">
    <name type="scientific">Gossypium armourianum</name>
    <dbReference type="NCBI Taxonomy" id="34283"/>
    <lineage>
        <taxon>Eukaryota</taxon>
        <taxon>Viridiplantae</taxon>
        <taxon>Streptophyta</taxon>
        <taxon>Embryophyta</taxon>
        <taxon>Tracheophyta</taxon>
        <taxon>Spermatophyta</taxon>
        <taxon>Magnoliopsida</taxon>
        <taxon>eudicotyledons</taxon>
        <taxon>Gunneridae</taxon>
        <taxon>Pentapetalae</taxon>
        <taxon>rosids</taxon>
        <taxon>malvids</taxon>
        <taxon>Malvales</taxon>
        <taxon>Malvaceae</taxon>
        <taxon>Malvoideae</taxon>
        <taxon>Gossypium</taxon>
    </lineage>
</organism>